<gene>
    <name evidence="4 5" type="primary">ispD</name>
    <name evidence="5" type="ORF">OCV77_15865</name>
</gene>
<comment type="caution">
    <text evidence="5">The sequence shown here is derived from an EMBL/GenBank/DDBJ whole genome shotgun (WGS) entry which is preliminary data.</text>
</comment>
<reference evidence="5 6" key="1">
    <citation type="journal article" date="2021" name="ISME Commun">
        <title>Automated analysis of genomic sequences facilitates high-throughput and comprehensive description of bacteria.</title>
        <authorList>
            <person name="Hitch T.C.A."/>
        </authorList>
    </citation>
    <scope>NUCLEOTIDE SEQUENCE [LARGE SCALE GENOMIC DNA]</scope>
    <source>
        <strain evidence="5 6">Sanger_18</strain>
    </source>
</reference>
<comment type="pathway">
    <text evidence="4">Isoprenoid biosynthesis; isopentenyl diphosphate biosynthesis via DXP pathway; isopentenyl diphosphate from 1-deoxy-D-xylulose 5-phosphate: step 2/6.</text>
</comment>
<dbReference type="Gene3D" id="3.90.550.10">
    <property type="entry name" value="Spore Coat Polysaccharide Biosynthesis Protein SpsA, Chain A"/>
    <property type="match status" value="1"/>
</dbReference>
<dbReference type="Pfam" id="PF01128">
    <property type="entry name" value="IspD"/>
    <property type="match status" value="1"/>
</dbReference>
<proteinExistence type="inferred from homology"/>
<evidence type="ECO:0000256" key="1">
    <source>
        <dbReference type="ARBA" id="ARBA00022679"/>
    </source>
</evidence>
<organism evidence="5 6">
    <name type="scientific">Suilimivivens aceti</name>
    <dbReference type="NCBI Taxonomy" id="2981774"/>
    <lineage>
        <taxon>Bacteria</taxon>
        <taxon>Bacillati</taxon>
        <taxon>Bacillota</taxon>
        <taxon>Clostridia</taxon>
        <taxon>Lachnospirales</taxon>
        <taxon>Lachnospiraceae</taxon>
        <taxon>Suilimivivens</taxon>
    </lineage>
</organism>
<dbReference type="SUPFAM" id="SSF53448">
    <property type="entry name" value="Nucleotide-diphospho-sugar transferases"/>
    <property type="match status" value="1"/>
</dbReference>
<keyword evidence="6" id="KW-1185">Reference proteome</keyword>
<evidence type="ECO:0000256" key="4">
    <source>
        <dbReference type="HAMAP-Rule" id="MF_00108"/>
    </source>
</evidence>
<dbReference type="InterPro" id="IPR034683">
    <property type="entry name" value="IspD/TarI"/>
</dbReference>
<dbReference type="GO" id="GO:0050518">
    <property type="term" value="F:2-C-methyl-D-erythritol 4-phosphate cytidylyltransferase activity"/>
    <property type="evidence" value="ECO:0007669"/>
    <property type="project" value="UniProtKB-EC"/>
</dbReference>
<dbReference type="InterPro" id="IPR029044">
    <property type="entry name" value="Nucleotide-diphossugar_trans"/>
</dbReference>
<dbReference type="RefSeq" id="WP_262575946.1">
    <property type="nucleotide sequence ID" value="NZ_JAOQKJ010000022.1"/>
</dbReference>
<dbReference type="HAMAP" id="MF_00108">
    <property type="entry name" value="IspD"/>
    <property type="match status" value="1"/>
</dbReference>
<feature type="site" description="Transition state stabilizer" evidence="4">
    <location>
        <position position="20"/>
    </location>
</feature>
<comment type="catalytic activity">
    <reaction evidence="4">
        <text>2-C-methyl-D-erythritol 4-phosphate + CTP + H(+) = 4-CDP-2-C-methyl-D-erythritol + diphosphate</text>
        <dbReference type="Rhea" id="RHEA:13429"/>
        <dbReference type="ChEBI" id="CHEBI:15378"/>
        <dbReference type="ChEBI" id="CHEBI:33019"/>
        <dbReference type="ChEBI" id="CHEBI:37563"/>
        <dbReference type="ChEBI" id="CHEBI:57823"/>
        <dbReference type="ChEBI" id="CHEBI:58262"/>
        <dbReference type="EC" id="2.7.7.60"/>
    </reaction>
</comment>
<comment type="similarity">
    <text evidence="4">Belongs to the IspD/TarI cytidylyltransferase family. IspD subfamily.</text>
</comment>
<dbReference type="PANTHER" id="PTHR32125:SF4">
    <property type="entry name" value="2-C-METHYL-D-ERYTHRITOL 4-PHOSPHATE CYTIDYLYLTRANSFERASE, CHLOROPLASTIC"/>
    <property type="match status" value="1"/>
</dbReference>
<feature type="site" description="Positions MEP for the nucleophilic attack" evidence="4">
    <location>
        <position position="158"/>
    </location>
</feature>
<evidence type="ECO:0000313" key="6">
    <source>
        <dbReference type="Proteomes" id="UP001652432"/>
    </source>
</evidence>
<feature type="site" description="Positions MEP for the nucleophilic attack" evidence="4">
    <location>
        <position position="222"/>
    </location>
</feature>
<dbReference type="EMBL" id="JAOQKJ010000022">
    <property type="protein sequence ID" value="MCU6745945.1"/>
    <property type="molecule type" value="Genomic_DNA"/>
</dbReference>
<sequence>MEKKKYRCGAVVLAAGSGKRMGGSTKKQYLLMGGKPVLYYSLKAFEDSFIDEIVLVTGAEDISYCQQELVEKYGFTKVSRVTEGGKERYHSVVCGLTALSNCDYIFIHDGARPFVTGGILERCLTDATKYGACVAGMPVKDTIKIADAKGMIRETPDRNLVWMVQTPQVFDAPLIRSAYQKLLAEEEKLLQQGIHITDDAMVVETLMRHPVKLTEGSYQNIKITTPEDMRVAESFLAD</sequence>
<keyword evidence="3 4" id="KW-0414">Isoprene biosynthesis</keyword>
<accession>A0ABT2T6Q6</accession>
<dbReference type="InterPro" id="IPR001228">
    <property type="entry name" value="IspD"/>
</dbReference>
<comment type="function">
    <text evidence="4">Catalyzes the formation of 4-diphosphocytidyl-2-C-methyl-D-erythritol from CTP and 2-C-methyl-D-erythritol 4-phosphate (MEP).</text>
</comment>
<dbReference type="NCBIfam" id="TIGR00453">
    <property type="entry name" value="ispD"/>
    <property type="match status" value="1"/>
</dbReference>
<protein>
    <recommendedName>
        <fullName evidence="4">2-C-methyl-D-erythritol 4-phosphate cytidylyltransferase</fullName>
        <ecNumber evidence="4">2.7.7.60</ecNumber>
    </recommendedName>
    <alternativeName>
        <fullName evidence="4">4-diphosphocytidyl-2C-methyl-D-erythritol synthase</fullName>
    </alternativeName>
    <alternativeName>
        <fullName evidence="4">MEP cytidylyltransferase</fullName>
        <shortName evidence="4">MCT</shortName>
    </alternativeName>
</protein>
<dbReference type="Proteomes" id="UP001652432">
    <property type="component" value="Unassembled WGS sequence"/>
</dbReference>
<dbReference type="EC" id="2.7.7.60" evidence="4"/>
<dbReference type="PANTHER" id="PTHR32125">
    <property type="entry name" value="2-C-METHYL-D-ERYTHRITOL 4-PHOSPHATE CYTIDYLYLTRANSFERASE, CHLOROPLASTIC"/>
    <property type="match status" value="1"/>
</dbReference>
<evidence type="ECO:0000313" key="5">
    <source>
        <dbReference type="EMBL" id="MCU6745945.1"/>
    </source>
</evidence>
<dbReference type="InterPro" id="IPR050088">
    <property type="entry name" value="IspD/TarI_cytidylyltransf_bact"/>
</dbReference>
<keyword evidence="1 4" id="KW-0808">Transferase</keyword>
<dbReference type="CDD" id="cd02516">
    <property type="entry name" value="CDP-ME_synthetase"/>
    <property type="match status" value="1"/>
</dbReference>
<evidence type="ECO:0000256" key="3">
    <source>
        <dbReference type="ARBA" id="ARBA00023229"/>
    </source>
</evidence>
<name>A0ABT2T6Q6_9FIRM</name>
<evidence type="ECO:0000256" key="2">
    <source>
        <dbReference type="ARBA" id="ARBA00022695"/>
    </source>
</evidence>
<feature type="site" description="Transition state stabilizer" evidence="4">
    <location>
        <position position="27"/>
    </location>
</feature>
<keyword evidence="2 4" id="KW-0548">Nucleotidyltransferase</keyword>